<feature type="compositionally biased region" description="Low complexity" evidence="1">
    <location>
        <begin position="172"/>
        <end position="193"/>
    </location>
</feature>
<name>A0A5C3R5H3_9AGAR</name>
<accession>A0A5C3R5H3</accession>
<evidence type="ECO:0000256" key="1">
    <source>
        <dbReference type="SAM" id="MobiDB-lite"/>
    </source>
</evidence>
<proteinExistence type="predicted"/>
<protein>
    <submittedName>
        <fullName evidence="2">Uncharacterized protein</fullName>
    </submittedName>
</protein>
<reference evidence="2 3" key="1">
    <citation type="journal article" date="2019" name="Nat. Ecol. Evol.">
        <title>Megaphylogeny resolves global patterns of mushroom evolution.</title>
        <authorList>
            <person name="Varga T."/>
            <person name="Krizsan K."/>
            <person name="Foldi C."/>
            <person name="Dima B."/>
            <person name="Sanchez-Garcia M."/>
            <person name="Sanchez-Ramirez S."/>
            <person name="Szollosi G.J."/>
            <person name="Szarkandi J.G."/>
            <person name="Papp V."/>
            <person name="Albert L."/>
            <person name="Andreopoulos W."/>
            <person name="Angelini C."/>
            <person name="Antonin V."/>
            <person name="Barry K.W."/>
            <person name="Bougher N.L."/>
            <person name="Buchanan P."/>
            <person name="Buyck B."/>
            <person name="Bense V."/>
            <person name="Catcheside P."/>
            <person name="Chovatia M."/>
            <person name="Cooper J."/>
            <person name="Damon W."/>
            <person name="Desjardin D."/>
            <person name="Finy P."/>
            <person name="Geml J."/>
            <person name="Haridas S."/>
            <person name="Hughes K."/>
            <person name="Justo A."/>
            <person name="Karasinski D."/>
            <person name="Kautmanova I."/>
            <person name="Kiss B."/>
            <person name="Kocsube S."/>
            <person name="Kotiranta H."/>
            <person name="LaButti K.M."/>
            <person name="Lechner B.E."/>
            <person name="Liimatainen K."/>
            <person name="Lipzen A."/>
            <person name="Lukacs Z."/>
            <person name="Mihaltcheva S."/>
            <person name="Morgado L.N."/>
            <person name="Niskanen T."/>
            <person name="Noordeloos M.E."/>
            <person name="Ohm R.A."/>
            <person name="Ortiz-Santana B."/>
            <person name="Ovrebo C."/>
            <person name="Racz N."/>
            <person name="Riley R."/>
            <person name="Savchenko A."/>
            <person name="Shiryaev A."/>
            <person name="Soop K."/>
            <person name="Spirin V."/>
            <person name="Szebenyi C."/>
            <person name="Tomsovsky M."/>
            <person name="Tulloss R.E."/>
            <person name="Uehling J."/>
            <person name="Grigoriev I.V."/>
            <person name="Vagvolgyi C."/>
            <person name="Papp T."/>
            <person name="Martin F.M."/>
            <person name="Miettinen O."/>
            <person name="Hibbett D.S."/>
            <person name="Nagy L.G."/>
        </authorList>
    </citation>
    <scope>NUCLEOTIDE SEQUENCE [LARGE SCALE GENOMIC DNA]</scope>
    <source>
        <strain evidence="2 3">CBS 309.79</strain>
    </source>
</reference>
<feature type="region of interest" description="Disordered" evidence="1">
    <location>
        <begin position="75"/>
        <end position="102"/>
    </location>
</feature>
<keyword evidence="3" id="KW-1185">Reference proteome</keyword>
<dbReference type="Proteomes" id="UP000305067">
    <property type="component" value="Unassembled WGS sequence"/>
</dbReference>
<evidence type="ECO:0000313" key="3">
    <source>
        <dbReference type="Proteomes" id="UP000305067"/>
    </source>
</evidence>
<dbReference type="EMBL" id="ML178815">
    <property type="protein sequence ID" value="TFL06314.1"/>
    <property type="molecule type" value="Genomic_DNA"/>
</dbReference>
<feature type="region of interest" description="Disordered" evidence="1">
    <location>
        <begin position="132"/>
        <end position="251"/>
    </location>
</feature>
<organism evidence="2 3">
    <name type="scientific">Pterulicium gracile</name>
    <dbReference type="NCBI Taxonomy" id="1884261"/>
    <lineage>
        <taxon>Eukaryota</taxon>
        <taxon>Fungi</taxon>
        <taxon>Dikarya</taxon>
        <taxon>Basidiomycota</taxon>
        <taxon>Agaricomycotina</taxon>
        <taxon>Agaricomycetes</taxon>
        <taxon>Agaricomycetidae</taxon>
        <taxon>Agaricales</taxon>
        <taxon>Pleurotineae</taxon>
        <taxon>Pterulaceae</taxon>
        <taxon>Pterulicium</taxon>
    </lineage>
</organism>
<dbReference type="AlphaFoldDB" id="A0A5C3R5H3"/>
<feature type="compositionally biased region" description="Basic and acidic residues" evidence="1">
    <location>
        <begin position="239"/>
        <end position="251"/>
    </location>
</feature>
<gene>
    <name evidence="2" type="ORF">BDV98DRAFT_145994</name>
</gene>
<evidence type="ECO:0000313" key="2">
    <source>
        <dbReference type="EMBL" id="TFL06314.1"/>
    </source>
</evidence>
<sequence>MNLLMQHQQQQSQALMQEQSMYEQLLALGIPPENLPAQLGTDLSTNHRSTTILPLSRRSSRGAPSNTPYPYPNALPIPSPGQHHHNVNSPPNPPGFTVSHSNPWAGSSLPDAALASSNYRMMNYSTESLPDVSLDHSISPPPPFQSNAAFDTKAREPGPPPPRSKRALTLPSQSTTDESSASSSRLKKQSSSAGWLPEELVGRKPAAPPATTAEEKRKRSVCAKLVTGGRNINLLFPETQKHQRDSDSRRR</sequence>